<evidence type="ECO:0000256" key="2">
    <source>
        <dbReference type="ARBA" id="ARBA00012438"/>
    </source>
</evidence>
<feature type="transmembrane region" description="Helical" evidence="9">
    <location>
        <begin position="80"/>
        <end position="104"/>
    </location>
</feature>
<protein>
    <recommendedName>
        <fullName evidence="2">histidine kinase</fullName>
        <ecNumber evidence="2">2.7.13.3</ecNumber>
    </recommendedName>
</protein>
<keyword evidence="7" id="KW-0067">ATP-binding</keyword>
<dbReference type="Gene3D" id="1.20.5.1930">
    <property type="match status" value="1"/>
</dbReference>
<accession>A0ABV3K4W5</accession>
<feature type="transmembrane region" description="Helical" evidence="9">
    <location>
        <begin position="148"/>
        <end position="168"/>
    </location>
</feature>
<dbReference type="SUPFAM" id="SSF55874">
    <property type="entry name" value="ATPase domain of HSP90 chaperone/DNA topoisomerase II/histidine kinase"/>
    <property type="match status" value="1"/>
</dbReference>
<dbReference type="EMBL" id="JBFAUK010000029">
    <property type="protein sequence ID" value="MEV5510200.1"/>
    <property type="molecule type" value="Genomic_DNA"/>
</dbReference>
<evidence type="ECO:0000256" key="1">
    <source>
        <dbReference type="ARBA" id="ARBA00000085"/>
    </source>
</evidence>
<keyword evidence="6 11" id="KW-0418">Kinase</keyword>
<dbReference type="InterPro" id="IPR011712">
    <property type="entry name" value="Sig_transdc_His_kin_sub3_dim/P"/>
</dbReference>
<dbReference type="Gene3D" id="3.30.565.10">
    <property type="entry name" value="Histidine kinase-like ATPase, C-terminal domain"/>
    <property type="match status" value="1"/>
</dbReference>
<evidence type="ECO:0000259" key="10">
    <source>
        <dbReference type="SMART" id="SM00387"/>
    </source>
</evidence>
<reference evidence="11 12" key="1">
    <citation type="submission" date="2024-06" db="EMBL/GenBank/DDBJ databases">
        <title>The Natural Products Discovery Center: Release of the First 8490 Sequenced Strains for Exploring Actinobacteria Biosynthetic Diversity.</title>
        <authorList>
            <person name="Kalkreuter E."/>
            <person name="Kautsar S.A."/>
            <person name="Yang D."/>
            <person name="Bader C.D."/>
            <person name="Teijaro C.N."/>
            <person name="Fluegel L."/>
            <person name="Davis C.M."/>
            <person name="Simpson J.R."/>
            <person name="Lauterbach L."/>
            <person name="Steele A.D."/>
            <person name="Gui C."/>
            <person name="Meng S."/>
            <person name="Li G."/>
            <person name="Viehrig K."/>
            <person name="Ye F."/>
            <person name="Su P."/>
            <person name="Kiefer A.F."/>
            <person name="Nichols A."/>
            <person name="Cepeda A.J."/>
            <person name="Yan W."/>
            <person name="Fan B."/>
            <person name="Jiang Y."/>
            <person name="Adhikari A."/>
            <person name="Zheng C.-J."/>
            <person name="Schuster L."/>
            <person name="Cowan T.M."/>
            <person name="Smanski M.J."/>
            <person name="Chevrette M.G."/>
            <person name="De Carvalho L.P.S."/>
            <person name="Shen B."/>
        </authorList>
    </citation>
    <scope>NUCLEOTIDE SEQUENCE [LARGE SCALE GENOMIC DNA]</scope>
    <source>
        <strain evidence="11 12">NPDC052347</strain>
    </source>
</reference>
<keyword evidence="9" id="KW-0472">Membrane</keyword>
<evidence type="ECO:0000256" key="9">
    <source>
        <dbReference type="SAM" id="Phobius"/>
    </source>
</evidence>
<dbReference type="SMART" id="SM00387">
    <property type="entry name" value="HATPase_c"/>
    <property type="match status" value="1"/>
</dbReference>
<feature type="transmembrane region" description="Helical" evidence="9">
    <location>
        <begin position="125"/>
        <end position="142"/>
    </location>
</feature>
<evidence type="ECO:0000256" key="5">
    <source>
        <dbReference type="ARBA" id="ARBA00022741"/>
    </source>
</evidence>
<organism evidence="11 12">
    <name type="scientific">Streptomyces orinoci</name>
    <name type="common">Streptoverticillium orinoci</name>
    <dbReference type="NCBI Taxonomy" id="67339"/>
    <lineage>
        <taxon>Bacteria</taxon>
        <taxon>Bacillati</taxon>
        <taxon>Actinomycetota</taxon>
        <taxon>Actinomycetes</taxon>
        <taxon>Kitasatosporales</taxon>
        <taxon>Streptomycetaceae</taxon>
        <taxon>Streptomyces</taxon>
    </lineage>
</organism>
<keyword evidence="9" id="KW-0812">Transmembrane</keyword>
<dbReference type="Pfam" id="PF07730">
    <property type="entry name" value="HisKA_3"/>
    <property type="match status" value="1"/>
</dbReference>
<dbReference type="PANTHER" id="PTHR24421:SF10">
    <property type="entry name" value="NITRATE_NITRITE SENSOR PROTEIN NARQ"/>
    <property type="match status" value="1"/>
</dbReference>
<dbReference type="PANTHER" id="PTHR24421">
    <property type="entry name" value="NITRATE/NITRITE SENSOR PROTEIN NARX-RELATED"/>
    <property type="match status" value="1"/>
</dbReference>
<dbReference type="Proteomes" id="UP001552594">
    <property type="component" value="Unassembled WGS sequence"/>
</dbReference>
<evidence type="ECO:0000256" key="3">
    <source>
        <dbReference type="ARBA" id="ARBA00022553"/>
    </source>
</evidence>
<sequence>MHVTPPLPLIKRVPPGAWTALAWCACTALTYLARVRLPGEWGPEAFPAFQLYRWDGLLFLALAAGTTLWASILLGRRPLAALWLLLLAAILVTGNLAVGGIPLLQSLPVDVALCFLTAVQPRRTGNIAAATALGMPAAYLVLRVLCGWPIALSAELVVVLCTVVAWLIGNSLRQSQEHARQLAERTAAQAVTAERLRIARELHDMVAHSIGIIALQAGAAGRVIETQPARARQALREVELTGRETLSGLRRMLGALRQAEPGREDGALGQSMPGLADVERLAEATTAAGVRVEVRWRGERRPLPPEIDLSAFRIVQESVTNVVRHAGSGSCRVSIDCRPEEVAIEVVDAGGRAQNGGGQGYGLTGMRERVALLHGEFTAAPRPGGGFRVAARLPVPAGVR</sequence>
<keyword evidence="4" id="KW-0808">Transferase</keyword>
<comment type="caution">
    <text evidence="11">The sequence shown here is derived from an EMBL/GenBank/DDBJ whole genome shotgun (WGS) entry which is preliminary data.</text>
</comment>
<evidence type="ECO:0000313" key="11">
    <source>
        <dbReference type="EMBL" id="MEV5510200.1"/>
    </source>
</evidence>
<evidence type="ECO:0000256" key="6">
    <source>
        <dbReference type="ARBA" id="ARBA00022777"/>
    </source>
</evidence>
<name>A0ABV3K4W5_STRON</name>
<feature type="transmembrane region" description="Helical" evidence="9">
    <location>
        <begin position="54"/>
        <end position="74"/>
    </location>
</feature>
<keyword evidence="8" id="KW-0902">Two-component regulatory system</keyword>
<evidence type="ECO:0000313" key="12">
    <source>
        <dbReference type="Proteomes" id="UP001552594"/>
    </source>
</evidence>
<dbReference type="RefSeq" id="WP_109279078.1">
    <property type="nucleotide sequence ID" value="NZ_JBFAUK010000029.1"/>
</dbReference>
<dbReference type="CDD" id="cd16917">
    <property type="entry name" value="HATPase_UhpB-NarQ-NarX-like"/>
    <property type="match status" value="1"/>
</dbReference>
<keyword evidence="12" id="KW-1185">Reference proteome</keyword>
<dbReference type="InterPro" id="IPR036890">
    <property type="entry name" value="HATPase_C_sf"/>
</dbReference>
<evidence type="ECO:0000256" key="8">
    <source>
        <dbReference type="ARBA" id="ARBA00023012"/>
    </source>
</evidence>
<dbReference type="Pfam" id="PF02518">
    <property type="entry name" value="HATPase_c"/>
    <property type="match status" value="1"/>
</dbReference>
<feature type="domain" description="Histidine kinase/HSP90-like ATPase" evidence="10">
    <location>
        <begin position="306"/>
        <end position="397"/>
    </location>
</feature>
<keyword evidence="3" id="KW-0597">Phosphoprotein</keyword>
<comment type="catalytic activity">
    <reaction evidence="1">
        <text>ATP + protein L-histidine = ADP + protein N-phospho-L-histidine.</text>
        <dbReference type="EC" id="2.7.13.3"/>
    </reaction>
</comment>
<dbReference type="GO" id="GO:0016301">
    <property type="term" value="F:kinase activity"/>
    <property type="evidence" value="ECO:0007669"/>
    <property type="project" value="UniProtKB-KW"/>
</dbReference>
<dbReference type="InterPro" id="IPR050482">
    <property type="entry name" value="Sensor_HK_TwoCompSys"/>
</dbReference>
<gene>
    <name evidence="11" type="ORF">AB0L16_27885</name>
</gene>
<keyword evidence="9" id="KW-1133">Transmembrane helix</keyword>
<proteinExistence type="predicted"/>
<dbReference type="EC" id="2.7.13.3" evidence="2"/>
<dbReference type="InterPro" id="IPR003594">
    <property type="entry name" value="HATPase_dom"/>
</dbReference>
<evidence type="ECO:0000256" key="7">
    <source>
        <dbReference type="ARBA" id="ARBA00022840"/>
    </source>
</evidence>
<keyword evidence="5" id="KW-0547">Nucleotide-binding</keyword>
<evidence type="ECO:0000256" key="4">
    <source>
        <dbReference type="ARBA" id="ARBA00022679"/>
    </source>
</evidence>